<protein>
    <submittedName>
        <fullName evidence="3">Myotubularin phosphatase domain-containing protein</fullName>
    </submittedName>
</protein>
<gene>
    <name evidence="1" type="ORF">GPUH_LOCUS26905</name>
</gene>
<dbReference type="OrthoDB" id="9991235at2759"/>
<dbReference type="WBParaSite" id="GPUH_0002693501-mRNA-1">
    <property type="protein sequence ID" value="GPUH_0002693501-mRNA-1"/>
    <property type="gene ID" value="GPUH_0002693501"/>
</dbReference>
<dbReference type="Proteomes" id="UP000271098">
    <property type="component" value="Unassembled WGS sequence"/>
</dbReference>
<keyword evidence="2" id="KW-1185">Reference proteome</keyword>
<dbReference type="AlphaFoldDB" id="A0A183F114"/>
<dbReference type="EMBL" id="UYRT01115535">
    <property type="protein sequence ID" value="VDN49653.1"/>
    <property type="molecule type" value="Genomic_DNA"/>
</dbReference>
<evidence type="ECO:0000313" key="3">
    <source>
        <dbReference type="WBParaSite" id="GPUH_0002693501-mRNA-1"/>
    </source>
</evidence>
<dbReference type="SUPFAM" id="SSF109604">
    <property type="entry name" value="HD-domain/PDEase-like"/>
    <property type="match status" value="1"/>
</dbReference>
<proteinExistence type="predicted"/>
<reference evidence="1 2" key="2">
    <citation type="submission" date="2018-11" db="EMBL/GenBank/DDBJ databases">
        <authorList>
            <consortium name="Pathogen Informatics"/>
        </authorList>
    </citation>
    <scope>NUCLEOTIDE SEQUENCE [LARGE SCALE GENOMIC DNA]</scope>
</reference>
<evidence type="ECO:0000313" key="1">
    <source>
        <dbReference type="EMBL" id="VDN49653.1"/>
    </source>
</evidence>
<name>A0A183F114_9BILA</name>
<sequence>MILPEKNAGSRKREMWPPNCKPLREVADMVHGTIPLYYPLNLIIDTPEFQRLRRIKQLGFTYVVY</sequence>
<organism evidence="3">
    <name type="scientific">Gongylonema pulchrum</name>
    <dbReference type="NCBI Taxonomy" id="637853"/>
    <lineage>
        <taxon>Eukaryota</taxon>
        <taxon>Metazoa</taxon>
        <taxon>Ecdysozoa</taxon>
        <taxon>Nematoda</taxon>
        <taxon>Chromadorea</taxon>
        <taxon>Rhabditida</taxon>
        <taxon>Spirurina</taxon>
        <taxon>Spiruromorpha</taxon>
        <taxon>Spiruroidea</taxon>
        <taxon>Gongylonematidae</taxon>
        <taxon>Gongylonema</taxon>
    </lineage>
</organism>
<dbReference type="Gene3D" id="1.10.3210.10">
    <property type="entry name" value="Hypothetical protein af1432"/>
    <property type="match status" value="1"/>
</dbReference>
<accession>A0A183F114</accession>
<evidence type="ECO:0000313" key="2">
    <source>
        <dbReference type="Proteomes" id="UP000271098"/>
    </source>
</evidence>
<reference evidence="3" key="1">
    <citation type="submission" date="2016-06" db="UniProtKB">
        <authorList>
            <consortium name="WormBaseParasite"/>
        </authorList>
    </citation>
    <scope>IDENTIFICATION</scope>
</reference>